<name>A0A9D7XD16_9BACT</name>
<organism evidence="1 2">
    <name type="scientific">Candidatus Defluviibacterium haderslevense</name>
    <dbReference type="NCBI Taxonomy" id="2981993"/>
    <lineage>
        <taxon>Bacteria</taxon>
        <taxon>Pseudomonadati</taxon>
        <taxon>Bacteroidota</taxon>
        <taxon>Saprospiria</taxon>
        <taxon>Saprospirales</taxon>
        <taxon>Saprospiraceae</taxon>
        <taxon>Candidatus Defluviibacterium</taxon>
    </lineage>
</organism>
<proteinExistence type="predicted"/>
<evidence type="ECO:0000313" key="1">
    <source>
        <dbReference type="EMBL" id="MBK9716096.1"/>
    </source>
</evidence>
<sequence>MIKFSRFIVYPKDLIYLTGKSVRFSQRLLVRVRKKYNKSKNDPVTKSEIGQYLKLSSEDLDRWHLD</sequence>
<accession>A0A9D7XD16</accession>
<protein>
    <submittedName>
        <fullName evidence="1">Uncharacterized protein</fullName>
    </submittedName>
</protein>
<dbReference type="AlphaFoldDB" id="A0A9D7XD16"/>
<dbReference type="Proteomes" id="UP000808349">
    <property type="component" value="Unassembled WGS sequence"/>
</dbReference>
<comment type="caution">
    <text evidence="1">The sequence shown here is derived from an EMBL/GenBank/DDBJ whole genome shotgun (WGS) entry which is preliminary data.</text>
</comment>
<reference evidence="1 2" key="1">
    <citation type="submission" date="2020-10" db="EMBL/GenBank/DDBJ databases">
        <title>Connecting structure to function with the recovery of over 1000 high-quality activated sludge metagenome-assembled genomes encoding full-length rRNA genes using long-read sequencing.</title>
        <authorList>
            <person name="Singleton C.M."/>
            <person name="Petriglieri F."/>
            <person name="Kristensen J.M."/>
            <person name="Kirkegaard R.H."/>
            <person name="Michaelsen T.Y."/>
            <person name="Andersen M.H."/>
            <person name="Karst S.M."/>
            <person name="Dueholm M.S."/>
            <person name="Nielsen P.H."/>
            <person name="Albertsen M."/>
        </authorList>
    </citation>
    <scope>NUCLEOTIDE SEQUENCE [LARGE SCALE GENOMIC DNA]</scope>
    <source>
        <strain evidence="1">Ribe_18-Q3-R11-54_BAT3C.373</strain>
    </source>
</reference>
<gene>
    <name evidence="1" type="ORF">IPO85_00955</name>
</gene>
<dbReference type="EMBL" id="JADKFW010000004">
    <property type="protein sequence ID" value="MBK9716096.1"/>
    <property type="molecule type" value="Genomic_DNA"/>
</dbReference>
<evidence type="ECO:0000313" key="2">
    <source>
        <dbReference type="Proteomes" id="UP000808349"/>
    </source>
</evidence>